<proteinExistence type="predicted"/>
<accession>D5BQW6</accession>
<feature type="domain" description="Cupin type-2" evidence="1">
    <location>
        <begin position="25"/>
        <end position="96"/>
    </location>
</feature>
<dbReference type="CDD" id="cd06982">
    <property type="entry name" value="cupin_BauB-like"/>
    <property type="match status" value="1"/>
</dbReference>
<dbReference type="OrthoDB" id="9800684at2"/>
<gene>
    <name evidence="2" type="ordered locus">SAR116_0437</name>
</gene>
<dbReference type="Gene3D" id="2.60.120.10">
    <property type="entry name" value="Jelly Rolls"/>
    <property type="match status" value="1"/>
</dbReference>
<reference evidence="2 3" key="1">
    <citation type="journal article" date="2010" name="J. Bacteriol.">
        <title>Complete genome sequence of "Candidatus Puniceispirillum marinum" IMCC1322, a representative of the SAR116 clade in the Alphaproteobacteria.</title>
        <authorList>
            <person name="Oh H.M."/>
            <person name="Kwon K.K."/>
            <person name="Kang I."/>
            <person name="Kang S.G."/>
            <person name="Lee J.H."/>
            <person name="Kim S.J."/>
            <person name="Cho J.C."/>
        </authorList>
    </citation>
    <scope>NUCLEOTIDE SEQUENCE [LARGE SCALE GENOMIC DNA]</scope>
    <source>
        <strain evidence="2 3">IMCC1322</strain>
    </source>
</reference>
<dbReference type="SUPFAM" id="SSF51182">
    <property type="entry name" value="RmlC-like cupins"/>
    <property type="match status" value="1"/>
</dbReference>
<organism evidence="2 3">
    <name type="scientific">Puniceispirillum marinum (strain IMCC1322)</name>
    <dbReference type="NCBI Taxonomy" id="488538"/>
    <lineage>
        <taxon>Bacteria</taxon>
        <taxon>Pseudomonadati</taxon>
        <taxon>Pseudomonadota</taxon>
        <taxon>Alphaproteobacteria</taxon>
        <taxon>Candidatus Puniceispirillales</taxon>
        <taxon>Candidatus Puniceispirillaceae</taxon>
        <taxon>Candidatus Puniceispirillum</taxon>
    </lineage>
</organism>
<dbReference type="InterPro" id="IPR011051">
    <property type="entry name" value="RmlC_Cupin_sf"/>
</dbReference>
<dbReference type="Pfam" id="PF07883">
    <property type="entry name" value="Cupin_2"/>
    <property type="match status" value="1"/>
</dbReference>
<evidence type="ECO:0000313" key="3">
    <source>
        <dbReference type="Proteomes" id="UP000007460"/>
    </source>
</evidence>
<dbReference type="KEGG" id="apb:SAR116_0437"/>
<dbReference type="InterPro" id="IPR013096">
    <property type="entry name" value="Cupin_2"/>
</dbReference>
<dbReference type="eggNOG" id="COG1917">
    <property type="taxonomic scope" value="Bacteria"/>
</dbReference>
<name>D5BQW6_PUNMI</name>
<keyword evidence="3" id="KW-1185">Reference proteome</keyword>
<dbReference type="EMBL" id="CP001751">
    <property type="protein sequence ID" value="ADE38680.1"/>
    <property type="molecule type" value="Genomic_DNA"/>
</dbReference>
<evidence type="ECO:0000259" key="1">
    <source>
        <dbReference type="Pfam" id="PF07883"/>
    </source>
</evidence>
<dbReference type="InterPro" id="IPR014710">
    <property type="entry name" value="RmlC-like_jellyroll"/>
</dbReference>
<evidence type="ECO:0000313" key="2">
    <source>
        <dbReference type="EMBL" id="ADE38680.1"/>
    </source>
</evidence>
<dbReference type="AlphaFoldDB" id="D5BQW6"/>
<protein>
    <recommendedName>
        <fullName evidence="1">Cupin type-2 domain-containing protein</fullName>
    </recommendedName>
</protein>
<dbReference type="HOGENOM" id="CLU_130991_3_0_5"/>
<dbReference type="RefSeq" id="WP_013045310.1">
    <property type="nucleotide sequence ID" value="NC_014010.1"/>
</dbReference>
<dbReference type="STRING" id="488538.SAR116_0437"/>
<dbReference type="Proteomes" id="UP000007460">
    <property type="component" value="Chromosome"/>
</dbReference>
<sequence>MQNNSDRPRAIPTKQAENDAFVVTRWDFAPGAETGRHVHEMDYVVVPLTTGTLTIEAADGQITQSPLTNGVSYARYAGVDHNVINDSDSPFSFIEIEKKTA</sequence>